<keyword evidence="2 8" id="KW-0813">Transport</keyword>
<feature type="transmembrane region" description="Helical" evidence="8">
    <location>
        <begin position="64"/>
        <end position="88"/>
    </location>
</feature>
<evidence type="ECO:0000313" key="9">
    <source>
        <dbReference type="EMBL" id="KNC55692.1"/>
    </source>
</evidence>
<accession>A0A0L0DU21</accession>
<gene>
    <name evidence="9" type="ORF">AMSG_01961</name>
</gene>
<reference evidence="9 10" key="1">
    <citation type="submission" date="2010-05" db="EMBL/GenBank/DDBJ databases">
        <title>The Genome Sequence of Thecamonas trahens ATCC 50062.</title>
        <authorList>
            <consortium name="The Broad Institute Genome Sequencing Platform"/>
            <person name="Russ C."/>
            <person name="Cuomo C."/>
            <person name="Shea T."/>
            <person name="Young S.K."/>
            <person name="Zeng Q."/>
            <person name="Koehrsen M."/>
            <person name="Haas B."/>
            <person name="Borodovsky M."/>
            <person name="Guigo R."/>
            <person name="Alvarado L."/>
            <person name="Berlin A."/>
            <person name="Bochicchio J."/>
            <person name="Borenstein D."/>
            <person name="Chapman S."/>
            <person name="Chen Z."/>
            <person name="Freedman E."/>
            <person name="Gellesch M."/>
            <person name="Goldberg J."/>
            <person name="Griggs A."/>
            <person name="Gujja S."/>
            <person name="Heilman E."/>
            <person name="Heiman D."/>
            <person name="Hepburn T."/>
            <person name="Howarth C."/>
            <person name="Jen D."/>
            <person name="Larson L."/>
            <person name="Mehta T."/>
            <person name="Park D."/>
            <person name="Pearson M."/>
            <person name="Roberts A."/>
            <person name="Saif S."/>
            <person name="Shenoy N."/>
            <person name="Sisk P."/>
            <person name="Stolte C."/>
            <person name="Sykes S."/>
            <person name="Thomson T."/>
            <person name="Walk T."/>
            <person name="White J."/>
            <person name="Yandava C."/>
            <person name="Burger G."/>
            <person name="Gray M.W."/>
            <person name="Holland P.W.H."/>
            <person name="King N."/>
            <person name="Lang F.B.F."/>
            <person name="Roger A.J."/>
            <person name="Ruiz-Trillo I."/>
            <person name="Lander E."/>
            <person name="Nusbaum C."/>
        </authorList>
    </citation>
    <scope>NUCLEOTIDE SEQUENCE [LARGE SCALE GENOMIC DNA]</scope>
    <source>
        <strain evidence="9 10">ATCC 50062</strain>
    </source>
</reference>
<dbReference type="RefSeq" id="XP_013761459.1">
    <property type="nucleotide sequence ID" value="XM_013906005.1"/>
</dbReference>
<evidence type="ECO:0000256" key="7">
    <source>
        <dbReference type="ARBA" id="ARBA00025800"/>
    </source>
</evidence>
<dbReference type="GO" id="GO:0005737">
    <property type="term" value="C:cytoplasm"/>
    <property type="evidence" value="ECO:0007669"/>
    <property type="project" value="UniProtKB-ARBA"/>
</dbReference>
<dbReference type="AlphaFoldDB" id="A0A0L0DU21"/>
<dbReference type="InterPro" id="IPR007305">
    <property type="entry name" value="Vesicle_transpt_Got1/SFT2"/>
</dbReference>
<keyword evidence="5 8" id="KW-1133">Transmembrane helix</keyword>
<name>A0A0L0DU21_THETB</name>
<comment type="similarity">
    <text evidence="7 8">Belongs to the SFT2 family.</text>
</comment>
<dbReference type="GO" id="GO:0016192">
    <property type="term" value="P:vesicle-mediated transport"/>
    <property type="evidence" value="ECO:0007669"/>
    <property type="project" value="InterPro"/>
</dbReference>
<evidence type="ECO:0000256" key="6">
    <source>
        <dbReference type="ARBA" id="ARBA00023136"/>
    </source>
</evidence>
<dbReference type="GO" id="GO:0015031">
    <property type="term" value="P:protein transport"/>
    <property type="evidence" value="ECO:0007669"/>
    <property type="project" value="UniProtKB-KW"/>
</dbReference>
<dbReference type="Pfam" id="PF04178">
    <property type="entry name" value="Got1"/>
    <property type="match status" value="1"/>
</dbReference>
<dbReference type="STRING" id="461836.A0A0L0DU21"/>
<feature type="transmembrane region" description="Helical" evidence="8">
    <location>
        <begin position="124"/>
        <end position="145"/>
    </location>
</feature>
<dbReference type="OMA" id="ISCCDTE"/>
<keyword evidence="3 8" id="KW-0812">Transmembrane</keyword>
<dbReference type="GO" id="GO:0016020">
    <property type="term" value="C:membrane"/>
    <property type="evidence" value="ECO:0007669"/>
    <property type="project" value="UniProtKB-SubCell"/>
</dbReference>
<dbReference type="InterPro" id="IPR011691">
    <property type="entry name" value="Vesicle_transpt_SFT2"/>
</dbReference>
<organism evidence="9 10">
    <name type="scientific">Thecamonas trahens ATCC 50062</name>
    <dbReference type="NCBI Taxonomy" id="461836"/>
    <lineage>
        <taxon>Eukaryota</taxon>
        <taxon>Apusozoa</taxon>
        <taxon>Apusomonadida</taxon>
        <taxon>Apusomonadidae</taxon>
        <taxon>Thecamonas</taxon>
    </lineage>
</organism>
<dbReference type="eggNOG" id="KOG2887">
    <property type="taxonomic scope" value="Eukaryota"/>
</dbReference>
<keyword evidence="10" id="KW-1185">Reference proteome</keyword>
<evidence type="ECO:0000313" key="10">
    <source>
        <dbReference type="Proteomes" id="UP000054408"/>
    </source>
</evidence>
<dbReference type="Proteomes" id="UP000054408">
    <property type="component" value="Unassembled WGS sequence"/>
</dbReference>
<keyword evidence="6 8" id="KW-0472">Membrane</keyword>
<evidence type="ECO:0000256" key="1">
    <source>
        <dbReference type="ARBA" id="ARBA00004141"/>
    </source>
</evidence>
<dbReference type="PANTHER" id="PTHR23137:SF6">
    <property type="entry name" value="VESICLE TRANSPORT PROTEIN"/>
    <property type="match status" value="1"/>
</dbReference>
<keyword evidence="4 8" id="KW-0653">Protein transport</keyword>
<proteinExistence type="inferred from homology"/>
<protein>
    <recommendedName>
        <fullName evidence="8">Vesicle transport protein</fullName>
    </recommendedName>
</protein>
<sequence>MRWFRTSQPPPVDEEAGGFLGELNNSLTMSTSTRFYGFVITFGLGMILSLFSTTYLTTLRLYKFALVYTLGNILSILSSMMFVGPARYMTNMCKASRRGASIVYFLSLACTLYSALVLKARPTTVVLVLVQVSALAWLYLSYIPYGRKIVLSCLKSTCGSALSFN</sequence>
<feature type="transmembrane region" description="Helical" evidence="8">
    <location>
        <begin position="35"/>
        <end position="58"/>
    </location>
</feature>
<feature type="transmembrane region" description="Helical" evidence="8">
    <location>
        <begin position="100"/>
        <end position="118"/>
    </location>
</feature>
<dbReference type="EMBL" id="GL349439">
    <property type="protein sequence ID" value="KNC55692.1"/>
    <property type="molecule type" value="Genomic_DNA"/>
</dbReference>
<comment type="subcellular location">
    <subcellularLocation>
        <location evidence="1 8">Membrane</location>
        <topology evidence="1 8">Multi-pass membrane protein</topology>
    </subcellularLocation>
</comment>
<evidence type="ECO:0000256" key="4">
    <source>
        <dbReference type="ARBA" id="ARBA00022927"/>
    </source>
</evidence>
<evidence type="ECO:0000256" key="5">
    <source>
        <dbReference type="ARBA" id="ARBA00022989"/>
    </source>
</evidence>
<dbReference type="PANTHER" id="PTHR23137">
    <property type="entry name" value="VESICLE TRANSPORT PROTEIN-RELATED"/>
    <property type="match status" value="1"/>
</dbReference>
<evidence type="ECO:0000256" key="2">
    <source>
        <dbReference type="ARBA" id="ARBA00022448"/>
    </source>
</evidence>
<evidence type="ECO:0000256" key="8">
    <source>
        <dbReference type="RuleBase" id="RU363111"/>
    </source>
</evidence>
<evidence type="ECO:0000256" key="3">
    <source>
        <dbReference type="ARBA" id="ARBA00022692"/>
    </source>
</evidence>
<dbReference type="GO" id="GO:0012505">
    <property type="term" value="C:endomembrane system"/>
    <property type="evidence" value="ECO:0007669"/>
    <property type="project" value="UniProtKB-ARBA"/>
</dbReference>
<comment type="function">
    <text evidence="8">May be involved in fusion of retrograde transport vesicles derived from an endocytic compartment with the Golgi complex.</text>
</comment>
<dbReference type="OrthoDB" id="73614at2759"/>
<dbReference type="GeneID" id="25561676"/>